<protein>
    <submittedName>
        <fullName evidence="2">Uncharacterized protein</fullName>
    </submittedName>
</protein>
<feature type="region of interest" description="Disordered" evidence="1">
    <location>
        <begin position="60"/>
        <end position="112"/>
    </location>
</feature>
<dbReference type="Proteomes" id="UP000800038">
    <property type="component" value="Unassembled WGS sequence"/>
</dbReference>
<evidence type="ECO:0000256" key="1">
    <source>
        <dbReference type="SAM" id="MobiDB-lite"/>
    </source>
</evidence>
<dbReference type="EMBL" id="ML976386">
    <property type="protein sequence ID" value="KAF1934741.1"/>
    <property type="molecule type" value="Genomic_DNA"/>
</dbReference>
<evidence type="ECO:0000313" key="3">
    <source>
        <dbReference type="Proteomes" id="UP000800038"/>
    </source>
</evidence>
<proteinExistence type="predicted"/>
<dbReference type="AlphaFoldDB" id="A0A6A5S261"/>
<accession>A0A6A5S261</accession>
<keyword evidence="3" id="KW-1185">Reference proteome</keyword>
<name>A0A6A5S261_9PLEO</name>
<feature type="compositionally biased region" description="Polar residues" evidence="1">
    <location>
        <begin position="12"/>
        <end position="31"/>
    </location>
</feature>
<organism evidence="2 3">
    <name type="scientific">Clathrospora elynae</name>
    <dbReference type="NCBI Taxonomy" id="706981"/>
    <lineage>
        <taxon>Eukaryota</taxon>
        <taxon>Fungi</taxon>
        <taxon>Dikarya</taxon>
        <taxon>Ascomycota</taxon>
        <taxon>Pezizomycotina</taxon>
        <taxon>Dothideomycetes</taxon>
        <taxon>Pleosporomycetidae</taxon>
        <taxon>Pleosporales</taxon>
        <taxon>Diademaceae</taxon>
        <taxon>Clathrospora</taxon>
    </lineage>
</organism>
<reference evidence="2" key="1">
    <citation type="journal article" date="2020" name="Stud. Mycol.">
        <title>101 Dothideomycetes genomes: a test case for predicting lifestyles and emergence of pathogens.</title>
        <authorList>
            <person name="Haridas S."/>
            <person name="Albert R."/>
            <person name="Binder M."/>
            <person name="Bloem J."/>
            <person name="Labutti K."/>
            <person name="Salamov A."/>
            <person name="Andreopoulos B."/>
            <person name="Baker S."/>
            <person name="Barry K."/>
            <person name="Bills G."/>
            <person name="Bluhm B."/>
            <person name="Cannon C."/>
            <person name="Castanera R."/>
            <person name="Culley D."/>
            <person name="Daum C."/>
            <person name="Ezra D."/>
            <person name="Gonzalez J."/>
            <person name="Henrissat B."/>
            <person name="Kuo A."/>
            <person name="Liang C."/>
            <person name="Lipzen A."/>
            <person name="Lutzoni F."/>
            <person name="Magnuson J."/>
            <person name="Mondo S."/>
            <person name="Nolan M."/>
            <person name="Ohm R."/>
            <person name="Pangilinan J."/>
            <person name="Park H.-J."/>
            <person name="Ramirez L."/>
            <person name="Alfaro M."/>
            <person name="Sun H."/>
            <person name="Tritt A."/>
            <person name="Yoshinaga Y."/>
            <person name="Zwiers L.-H."/>
            <person name="Turgeon B."/>
            <person name="Goodwin S."/>
            <person name="Spatafora J."/>
            <person name="Crous P."/>
            <person name="Grigoriev I."/>
        </authorList>
    </citation>
    <scope>NUCLEOTIDE SEQUENCE</scope>
    <source>
        <strain evidence="2">CBS 161.51</strain>
    </source>
</reference>
<sequence length="112" mass="11386">MVGGAGGLPPQSGRTSYHGTVSPCPSDSTVGGQADPLAQTIGSPSNRAVDVSLYDPIGLRAGAPSVNPSSVRRNFAVPHRGARSPTPSRDDSRDPSFMSIDSPSAGKGKGRK</sequence>
<feature type="region of interest" description="Disordered" evidence="1">
    <location>
        <begin position="1"/>
        <end position="48"/>
    </location>
</feature>
<evidence type="ECO:0000313" key="2">
    <source>
        <dbReference type="EMBL" id="KAF1934741.1"/>
    </source>
</evidence>
<gene>
    <name evidence="2" type="ORF">EJ02DRAFT_460947</name>
</gene>